<dbReference type="PROSITE" id="PS50181">
    <property type="entry name" value="FBOX"/>
    <property type="match status" value="1"/>
</dbReference>
<reference evidence="3" key="2">
    <citation type="submission" date="2015-03" db="UniProtKB">
        <authorList>
            <consortium name="EnsemblPlants"/>
        </authorList>
    </citation>
    <scope>IDENTIFICATION</scope>
</reference>
<dbReference type="STRING" id="109376.A0A0D3D5J3"/>
<dbReference type="InterPro" id="IPR017451">
    <property type="entry name" value="F-box-assoc_interact_dom"/>
</dbReference>
<accession>A0A0D3D5J3</accession>
<dbReference type="Pfam" id="PF00646">
    <property type="entry name" value="F-box"/>
    <property type="match status" value="1"/>
</dbReference>
<dbReference type="EnsemblPlants" id="Bo7g040740.1">
    <property type="protein sequence ID" value="Bo7g040740.1"/>
    <property type="gene ID" value="Bo7g040740"/>
</dbReference>
<feature type="domain" description="F-box" evidence="2">
    <location>
        <begin position="228"/>
        <end position="274"/>
    </location>
</feature>
<dbReference type="Gene3D" id="3.40.50.300">
    <property type="entry name" value="P-loop containing nucleotide triphosphate hydrolases"/>
    <property type="match status" value="1"/>
</dbReference>
<dbReference type="InterPro" id="IPR011043">
    <property type="entry name" value="Gal_Oxase/kelch_b-propeller"/>
</dbReference>
<dbReference type="Pfam" id="PF07734">
    <property type="entry name" value="FBA_1"/>
    <property type="match status" value="1"/>
</dbReference>
<sequence>MTERFFPTKPSSGGGGNHRRDNLTLLSGPITSGKTSLLFQFAINVATASNVVFICHRKRIESNPPFLSQGLDPSSDAFNRIQMKYVDDDEGLRNYFAAFHLHLHLHLPAAVVIDDFGDYFTQSNSRTLMNSRARDMAMVRTLALCHNAVVHANKKATCELVLSETSSGDSPRSLFIYKRWIPSIFTIKGHGDGSFLLRSHGSSEKSAKYSIALQYLILEELLLKHSLSMEWGNLPGEMIEEIFSWVPAKSLSRFQSTSKHWQALLKSESFAKKHSANNAPDEDPLSIMLIDYRVFLVRINLHDDPPSVKVAYQFNLKDPDHKSSQVAAIRKVFHCDGLLLCTTKDKRLVVWNPCSGETKWVKPRDRYKKHDYYALGSSCKQYKILRVDSQKILPIKNKYEIYDLTSDSWRVLGATTDWFLAKYRRGGISFKGNTYWVATWSHTDFLLSFDFSTEMFQSLSLPHPYSHSISALSVVGENKLCLLGTSRIYYSSRDLHVSETTCWVGNSLGSIMSWSELLTVKDHSEVNLNGLSFLADEQSKTLVYCNQSPKNNKIVHIVRGDTYVKVDPLDRSSTIRPSSSSSLLLNYVPSLVQIKQGKSACDL</sequence>
<dbReference type="CDD" id="cd22157">
    <property type="entry name" value="F-box_AtFBW1-like"/>
    <property type="match status" value="1"/>
</dbReference>
<dbReference type="Gene3D" id="1.20.1280.50">
    <property type="match status" value="1"/>
</dbReference>
<dbReference type="HOGENOM" id="CLU_452969_0_0_1"/>
<dbReference type="PANTHER" id="PTHR28653:SF1">
    <property type="entry name" value="ATPASE SWSAP1"/>
    <property type="match status" value="1"/>
</dbReference>
<dbReference type="InterPro" id="IPR006527">
    <property type="entry name" value="F-box-assoc_dom_typ1"/>
</dbReference>
<proteinExistence type="predicted"/>
<dbReference type="SUPFAM" id="SSF81383">
    <property type="entry name" value="F-box domain"/>
    <property type="match status" value="1"/>
</dbReference>
<evidence type="ECO:0000259" key="2">
    <source>
        <dbReference type="PROSITE" id="PS50181"/>
    </source>
</evidence>
<dbReference type="GO" id="GO:0097196">
    <property type="term" value="C:Shu complex"/>
    <property type="evidence" value="ECO:0007669"/>
    <property type="project" value="TreeGrafter"/>
</dbReference>
<dbReference type="AlphaFoldDB" id="A0A0D3D5J3"/>
<dbReference type="SMART" id="SM00256">
    <property type="entry name" value="FBOX"/>
    <property type="match status" value="1"/>
</dbReference>
<dbReference type="InterPro" id="IPR027417">
    <property type="entry name" value="P-loop_NTPase"/>
</dbReference>
<dbReference type="GO" id="GO:0003697">
    <property type="term" value="F:single-stranded DNA binding"/>
    <property type="evidence" value="ECO:0007669"/>
    <property type="project" value="TreeGrafter"/>
</dbReference>
<evidence type="ECO:0000256" key="1">
    <source>
        <dbReference type="SAM" id="MobiDB-lite"/>
    </source>
</evidence>
<feature type="region of interest" description="Disordered" evidence="1">
    <location>
        <begin position="1"/>
        <end position="22"/>
    </location>
</feature>
<name>A0A0D3D5J3_BRAOL</name>
<dbReference type="NCBIfam" id="TIGR01640">
    <property type="entry name" value="F_box_assoc_1"/>
    <property type="match status" value="1"/>
</dbReference>
<dbReference type="SUPFAM" id="SSF52540">
    <property type="entry name" value="P-loop containing nucleoside triphosphate hydrolases"/>
    <property type="match status" value="1"/>
</dbReference>
<dbReference type="Proteomes" id="UP000032141">
    <property type="component" value="Chromosome C7"/>
</dbReference>
<evidence type="ECO:0000313" key="3">
    <source>
        <dbReference type="EnsemblPlants" id="Bo7g040740.1"/>
    </source>
</evidence>
<dbReference type="PANTHER" id="PTHR28653">
    <property type="match status" value="1"/>
</dbReference>
<dbReference type="SUPFAM" id="SSF50965">
    <property type="entry name" value="Galactose oxidase, central domain"/>
    <property type="match status" value="1"/>
</dbReference>
<keyword evidence="4" id="KW-1185">Reference proteome</keyword>
<dbReference type="GO" id="GO:0000724">
    <property type="term" value="P:double-strand break repair via homologous recombination"/>
    <property type="evidence" value="ECO:0007669"/>
    <property type="project" value="TreeGrafter"/>
</dbReference>
<dbReference type="Gramene" id="Bo7g040740.1">
    <property type="protein sequence ID" value="Bo7g040740.1"/>
    <property type="gene ID" value="Bo7g040740"/>
</dbReference>
<dbReference type="InterPro" id="IPR036047">
    <property type="entry name" value="F-box-like_dom_sf"/>
</dbReference>
<organism evidence="3 4">
    <name type="scientific">Brassica oleracea var. oleracea</name>
    <dbReference type="NCBI Taxonomy" id="109376"/>
    <lineage>
        <taxon>Eukaryota</taxon>
        <taxon>Viridiplantae</taxon>
        <taxon>Streptophyta</taxon>
        <taxon>Embryophyta</taxon>
        <taxon>Tracheophyta</taxon>
        <taxon>Spermatophyta</taxon>
        <taxon>Magnoliopsida</taxon>
        <taxon>eudicotyledons</taxon>
        <taxon>Gunneridae</taxon>
        <taxon>Pentapetalae</taxon>
        <taxon>rosids</taxon>
        <taxon>malvids</taxon>
        <taxon>Brassicales</taxon>
        <taxon>Brassicaceae</taxon>
        <taxon>Brassiceae</taxon>
        <taxon>Brassica</taxon>
    </lineage>
</organism>
<protein>
    <recommendedName>
        <fullName evidence="2">F-box domain-containing protein</fullName>
    </recommendedName>
</protein>
<dbReference type="InterPro" id="IPR001810">
    <property type="entry name" value="F-box_dom"/>
</dbReference>
<evidence type="ECO:0000313" key="4">
    <source>
        <dbReference type="Proteomes" id="UP000032141"/>
    </source>
</evidence>
<reference evidence="3 4" key="1">
    <citation type="journal article" date="2014" name="Genome Biol.">
        <title>Transcriptome and methylome profiling reveals relics of genome dominance in the mesopolyploid Brassica oleracea.</title>
        <authorList>
            <person name="Parkin I.A."/>
            <person name="Koh C."/>
            <person name="Tang H."/>
            <person name="Robinson S.J."/>
            <person name="Kagale S."/>
            <person name="Clarke W.E."/>
            <person name="Town C.D."/>
            <person name="Nixon J."/>
            <person name="Krishnakumar V."/>
            <person name="Bidwell S.L."/>
            <person name="Denoeud F."/>
            <person name="Belcram H."/>
            <person name="Links M.G."/>
            <person name="Just J."/>
            <person name="Clarke C."/>
            <person name="Bender T."/>
            <person name="Huebert T."/>
            <person name="Mason A.S."/>
            <person name="Pires J.C."/>
            <person name="Barker G."/>
            <person name="Moore J."/>
            <person name="Walley P.G."/>
            <person name="Manoli S."/>
            <person name="Batley J."/>
            <person name="Edwards D."/>
            <person name="Nelson M.N."/>
            <person name="Wang X."/>
            <person name="Paterson A.H."/>
            <person name="King G."/>
            <person name="Bancroft I."/>
            <person name="Chalhoub B."/>
            <person name="Sharpe A.G."/>
        </authorList>
    </citation>
    <scope>NUCLEOTIDE SEQUENCE</scope>
    <source>
        <strain evidence="3 4">cv. TO1000</strain>
    </source>
</reference>
<dbReference type="eggNOG" id="ENOG502QWI4">
    <property type="taxonomic scope" value="Eukaryota"/>
</dbReference>